<dbReference type="PRINTS" id="PR01011">
    <property type="entry name" value="GLUTPROXDASE"/>
</dbReference>
<accession>F6CYJ7</accession>
<dbReference type="EMBL" id="CP002771">
    <property type="protein sequence ID" value="AEF54606.1"/>
    <property type="molecule type" value="Genomic_DNA"/>
</dbReference>
<keyword evidence="3 5" id="KW-0560">Oxidoreductase</keyword>
<feature type="active site" evidence="4">
    <location>
        <position position="36"/>
    </location>
</feature>
<sequence>MSAVLNHTVNNIQGEPVDLSRYQGKTLLLVNVASKCGLTPQYEGLEALYKKYHEQGFEILGFPANDFAGQEPGSNEEIQQFCSLTYDVTFPMFSKLVVTGEDKHPLYQDLIKAVPVTPHREGMENMLKQYDIEPTAAPEVVWNFEKFLIRKNGDITRFAPDTTPDNETLVSAIEADL</sequence>
<dbReference type="InterPro" id="IPR036249">
    <property type="entry name" value="Thioredoxin-like_sf"/>
</dbReference>
<dbReference type="CDD" id="cd00340">
    <property type="entry name" value="GSH_Peroxidase"/>
    <property type="match status" value="1"/>
</dbReference>
<name>F6CYJ7_MARPP</name>
<evidence type="ECO:0000256" key="3">
    <source>
        <dbReference type="ARBA" id="ARBA00023002"/>
    </source>
</evidence>
<dbReference type="InterPro" id="IPR000889">
    <property type="entry name" value="Glutathione_peroxidase"/>
</dbReference>
<dbReference type="Gene3D" id="3.40.30.10">
    <property type="entry name" value="Glutaredoxin"/>
    <property type="match status" value="1"/>
</dbReference>
<dbReference type="PROSITE" id="PS00460">
    <property type="entry name" value="GLUTATHIONE_PEROXID_1"/>
    <property type="match status" value="1"/>
</dbReference>
<dbReference type="FunFam" id="3.40.30.10:FF:000010">
    <property type="entry name" value="Glutathione peroxidase"/>
    <property type="match status" value="1"/>
</dbReference>
<dbReference type="RefSeq" id="WP_013796081.1">
    <property type="nucleotide sequence ID" value="NC_015559.1"/>
</dbReference>
<gene>
    <name evidence="6" type="ordered locus">Mar181_1565</name>
</gene>
<dbReference type="GO" id="GO:0004601">
    <property type="term" value="F:peroxidase activity"/>
    <property type="evidence" value="ECO:0007669"/>
    <property type="project" value="UniProtKB-KW"/>
</dbReference>
<dbReference type="SUPFAM" id="SSF52833">
    <property type="entry name" value="Thioredoxin-like"/>
    <property type="match status" value="1"/>
</dbReference>
<comment type="similarity">
    <text evidence="1 5">Belongs to the glutathione peroxidase family.</text>
</comment>
<evidence type="ECO:0000256" key="1">
    <source>
        <dbReference type="ARBA" id="ARBA00006926"/>
    </source>
</evidence>
<dbReference type="PANTHER" id="PTHR11592">
    <property type="entry name" value="GLUTATHIONE PEROXIDASE"/>
    <property type="match status" value="1"/>
</dbReference>
<evidence type="ECO:0000256" key="4">
    <source>
        <dbReference type="PIRSR" id="PIRSR000303-1"/>
    </source>
</evidence>
<dbReference type="HOGENOM" id="CLU_029507_1_2_6"/>
<dbReference type="Pfam" id="PF00255">
    <property type="entry name" value="GSHPx"/>
    <property type="match status" value="1"/>
</dbReference>
<dbReference type="KEGG" id="mpc:Mar181_1565"/>
<reference evidence="6 7" key="1">
    <citation type="journal article" date="2012" name="Stand. Genomic Sci.">
        <title>Complete genome sequence of Marinomonas posidonica type strain (IVIA-Po-181(T)).</title>
        <authorList>
            <person name="Lucas-Elio P."/>
            <person name="Goodwin L."/>
            <person name="Woyke T."/>
            <person name="Pitluck S."/>
            <person name="Nolan M."/>
            <person name="Kyrpides N.C."/>
            <person name="Detter J.C."/>
            <person name="Copeland A."/>
            <person name="Lu M."/>
            <person name="Bruce D."/>
            <person name="Detter C."/>
            <person name="Tapia R."/>
            <person name="Han S."/>
            <person name="Land M.L."/>
            <person name="Ivanova N."/>
            <person name="Mikhailova N."/>
            <person name="Johnston A.W."/>
            <person name="Sanchez-Amat A."/>
        </authorList>
    </citation>
    <scope>NUCLEOTIDE SEQUENCE [LARGE SCALE GENOMIC DNA]</scope>
    <source>
        <strain evidence="7">CECT 7376 / NCIMB 14433 / IVIA-Po-181</strain>
    </source>
</reference>
<dbReference type="PROSITE" id="PS51355">
    <property type="entry name" value="GLUTATHIONE_PEROXID_3"/>
    <property type="match status" value="1"/>
</dbReference>
<dbReference type="STRING" id="491952.Mar181_1565"/>
<dbReference type="PIRSF" id="PIRSF000303">
    <property type="entry name" value="Glutathion_perox"/>
    <property type="match status" value="1"/>
</dbReference>
<organism evidence="6 7">
    <name type="scientific">Marinomonas posidonica (strain CECT 7376 / NCIMB 14433 / IVIA-Po-181)</name>
    <dbReference type="NCBI Taxonomy" id="491952"/>
    <lineage>
        <taxon>Bacteria</taxon>
        <taxon>Pseudomonadati</taxon>
        <taxon>Pseudomonadota</taxon>
        <taxon>Gammaproteobacteria</taxon>
        <taxon>Oceanospirillales</taxon>
        <taxon>Oceanospirillaceae</taxon>
        <taxon>Marinomonas</taxon>
    </lineage>
</organism>
<dbReference type="GO" id="GO:0034599">
    <property type="term" value="P:cellular response to oxidative stress"/>
    <property type="evidence" value="ECO:0007669"/>
    <property type="project" value="TreeGrafter"/>
</dbReference>
<protein>
    <recommendedName>
        <fullName evidence="5">Glutathione peroxidase</fullName>
    </recommendedName>
</protein>
<dbReference type="Proteomes" id="UP000009230">
    <property type="component" value="Chromosome"/>
</dbReference>
<dbReference type="PANTHER" id="PTHR11592:SF40">
    <property type="entry name" value="THIOREDOXIN_GLUTATHIONE PEROXIDASE BTUE"/>
    <property type="match status" value="1"/>
</dbReference>
<evidence type="ECO:0000313" key="6">
    <source>
        <dbReference type="EMBL" id="AEF54606.1"/>
    </source>
</evidence>
<proteinExistence type="inferred from homology"/>
<evidence type="ECO:0000256" key="2">
    <source>
        <dbReference type="ARBA" id="ARBA00022559"/>
    </source>
</evidence>
<dbReference type="eggNOG" id="COG0386">
    <property type="taxonomic scope" value="Bacteria"/>
</dbReference>
<evidence type="ECO:0000313" key="7">
    <source>
        <dbReference type="Proteomes" id="UP000009230"/>
    </source>
</evidence>
<evidence type="ECO:0000256" key="5">
    <source>
        <dbReference type="RuleBase" id="RU000499"/>
    </source>
</evidence>
<keyword evidence="2 5" id="KW-0575">Peroxidase</keyword>
<keyword evidence="7" id="KW-1185">Reference proteome</keyword>
<dbReference type="InterPro" id="IPR029759">
    <property type="entry name" value="GPX_AS"/>
</dbReference>
<dbReference type="AlphaFoldDB" id="F6CYJ7"/>
<dbReference type="OrthoDB" id="9785502at2"/>